<dbReference type="InterPro" id="IPR011765">
    <property type="entry name" value="Pept_M16_N"/>
</dbReference>
<dbReference type="EC" id="3.4.24.61" evidence="8"/>
<evidence type="ECO:0000256" key="4">
    <source>
        <dbReference type="ARBA" id="ARBA00022801"/>
    </source>
</evidence>
<comment type="caution">
    <text evidence="8">The sequence shown here is derived from an EMBL/GenBank/DDBJ whole genome shotgun (WGS) entry which is preliminary data.</text>
</comment>
<evidence type="ECO:0000313" key="9">
    <source>
        <dbReference type="Proteomes" id="UP000238479"/>
    </source>
</evidence>
<reference evidence="8 9" key="1">
    <citation type="journal article" date="2018" name="Nat. Genet.">
        <title>The Rosa genome provides new insights in the design of modern roses.</title>
        <authorList>
            <person name="Bendahmane M."/>
        </authorList>
    </citation>
    <scope>NUCLEOTIDE SEQUENCE [LARGE SCALE GENOMIC DNA]</scope>
    <source>
        <strain evidence="9">cv. Old Blush</strain>
    </source>
</reference>
<dbReference type="InterPro" id="IPR050626">
    <property type="entry name" value="Peptidase_M16"/>
</dbReference>
<dbReference type="InterPro" id="IPR011249">
    <property type="entry name" value="Metalloenz_LuxS/M16"/>
</dbReference>
<evidence type="ECO:0000256" key="3">
    <source>
        <dbReference type="ARBA" id="ARBA00022723"/>
    </source>
</evidence>
<dbReference type="GO" id="GO:0005829">
    <property type="term" value="C:cytosol"/>
    <property type="evidence" value="ECO:0007669"/>
    <property type="project" value="TreeGrafter"/>
</dbReference>
<dbReference type="PANTHER" id="PTHR43690:SF18">
    <property type="entry name" value="INSULIN-DEGRADING ENZYME-RELATED"/>
    <property type="match status" value="1"/>
</dbReference>
<keyword evidence="2" id="KW-0645">Protease</keyword>
<accession>A0A2P6S9A8</accession>
<dbReference type="SUPFAM" id="SSF63411">
    <property type="entry name" value="LuxS/MPP-like metallohydrolase"/>
    <property type="match status" value="1"/>
</dbReference>
<dbReference type="GO" id="GO:0046872">
    <property type="term" value="F:metal ion binding"/>
    <property type="evidence" value="ECO:0007669"/>
    <property type="project" value="UniProtKB-KW"/>
</dbReference>
<dbReference type="Gene3D" id="3.30.830.10">
    <property type="entry name" value="Metalloenzyme, LuxS/M16 peptidase-like"/>
    <property type="match status" value="1"/>
</dbReference>
<evidence type="ECO:0000259" key="7">
    <source>
        <dbReference type="Pfam" id="PF00675"/>
    </source>
</evidence>
<keyword evidence="3" id="KW-0479">Metal-binding</keyword>
<dbReference type="EMBL" id="PDCK01000039">
    <property type="protein sequence ID" value="PRQ55278.1"/>
    <property type="molecule type" value="Genomic_DNA"/>
</dbReference>
<dbReference type="STRING" id="74649.A0A2P6S9A8"/>
<keyword evidence="6" id="KW-0482">Metalloprotease</keyword>
<sequence>MCVGIDSFSDPPEAQGLAHSLEHMLFMGSTEFPDENEVCFAIEYLLLVG</sequence>
<dbReference type="PANTHER" id="PTHR43690">
    <property type="entry name" value="NARDILYSIN"/>
    <property type="match status" value="1"/>
</dbReference>
<evidence type="ECO:0000313" key="8">
    <source>
        <dbReference type="EMBL" id="PRQ55278.1"/>
    </source>
</evidence>
<keyword evidence="5" id="KW-0862">Zinc</keyword>
<evidence type="ECO:0000256" key="5">
    <source>
        <dbReference type="ARBA" id="ARBA00022833"/>
    </source>
</evidence>
<keyword evidence="9" id="KW-1185">Reference proteome</keyword>
<evidence type="ECO:0000256" key="2">
    <source>
        <dbReference type="ARBA" id="ARBA00022670"/>
    </source>
</evidence>
<keyword evidence="4 8" id="KW-0378">Hydrolase</keyword>
<evidence type="ECO:0000256" key="1">
    <source>
        <dbReference type="ARBA" id="ARBA00007261"/>
    </source>
</evidence>
<gene>
    <name evidence="8" type="ORF">RchiOBHm_Chr1g0322811</name>
</gene>
<evidence type="ECO:0000256" key="6">
    <source>
        <dbReference type="ARBA" id="ARBA00023049"/>
    </source>
</evidence>
<dbReference type="GO" id="GO:0006508">
    <property type="term" value="P:proteolysis"/>
    <property type="evidence" value="ECO:0007669"/>
    <property type="project" value="UniProtKB-KW"/>
</dbReference>
<dbReference type="Pfam" id="PF00675">
    <property type="entry name" value="Peptidase_M16"/>
    <property type="match status" value="1"/>
</dbReference>
<comment type="similarity">
    <text evidence="1">Belongs to the peptidase M16 family.</text>
</comment>
<dbReference type="Proteomes" id="UP000238479">
    <property type="component" value="Chromosome 1"/>
</dbReference>
<dbReference type="GO" id="GO:0004222">
    <property type="term" value="F:metalloendopeptidase activity"/>
    <property type="evidence" value="ECO:0007669"/>
    <property type="project" value="UniProtKB-EC"/>
</dbReference>
<name>A0A2P6S9A8_ROSCH</name>
<organism evidence="8 9">
    <name type="scientific">Rosa chinensis</name>
    <name type="common">China rose</name>
    <dbReference type="NCBI Taxonomy" id="74649"/>
    <lineage>
        <taxon>Eukaryota</taxon>
        <taxon>Viridiplantae</taxon>
        <taxon>Streptophyta</taxon>
        <taxon>Embryophyta</taxon>
        <taxon>Tracheophyta</taxon>
        <taxon>Spermatophyta</taxon>
        <taxon>Magnoliopsida</taxon>
        <taxon>eudicotyledons</taxon>
        <taxon>Gunneridae</taxon>
        <taxon>Pentapetalae</taxon>
        <taxon>rosids</taxon>
        <taxon>fabids</taxon>
        <taxon>Rosales</taxon>
        <taxon>Rosaceae</taxon>
        <taxon>Rosoideae</taxon>
        <taxon>Rosoideae incertae sedis</taxon>
        <taxon>Rosa</taxon>
    </lineage>
</organism>
<proteinExistence type="inferred from homology"/>
<feature type="domain" description="Peptidase M16 N-terminal" evidence="7">
    <location>
        <begin position="2"/>
        <end position="42"/>
    </location>
</feature>
<protein>
    <submittedName>
        <fullName evidence="8">Putative nardilysin</fullName>
        <ecNumber evidence="8">3.4.24.61</ecNumber>
    </submittedName>
</protein>
<dbReference type="AlphaFoldDB" id="A0A2P6S9A8"/>
<dbReference type="Gramene" id="PRQ55278">
    <property type="protein sequence ID" value="PRQ55278"/>
    <property type="gene ID" value="RchiOBHm_Chr1g0322811"/>
</dbReference>